<dbReference type="EMBL" id="RWJN01000101">
    <property type="protein sequence ID" value="TCD67345.1"/>
    <property type="molecule type" value="Genomic_DNA"/>
</dbReference>
<keyword evidence="3" id="KW-0418">Kinase</keyword>
<dbReference type="GO" id="GO:0005524">
    <property type="term" value="F:ATP binding"/>
    <property type="evidence" value="ECO:0007669"/>
    <property type="project" value="UniProtKB-KW"/>
</dbReference>
<dbReference type="InterPro" id="IPR000719">
    <property type="entry name" value="Prot_kinase_dom"/>
</dbReference>
<dbReference type="Pfam" id="PF00069">
    <property type="entry name" value="Pkinase"/>
    <property type="match status" value="1"/>
</dbReference>
<evidence type="ECO:0000313" key="7">
    <source>
        <dbReference type="EMBL" id="TCD67345.1"/>
    </source>
</evidence>
<dbReference type="PROSITE" id="PS50011">
    <property type="entry name" value="PROTEIN_KINASE_DOM"/>
    <property type="match status" value="1"/>
</dbReference>
<comment type="caution">
    <text evidence="7">The sequence shown here is derived from an EMBL/GenBank/DDBJ whole genome shotgun (WGS) entry which is preliminary data.</text>
</comment>
<proteinExistence type="predicted"/>
<keyword evidence="8" id="KW-1185">Reference proteome</keyword>
<dbReference type="InterPro" id="IPR050538">
    <property type="entry name" value="MAP_kinase_kinase_kinase"/>
</dbReference>
<evidence type="ECO:0000256" key="3">
    <source>
        <dbReference type="ARBA" id="ARBA00022777"/>
    </source>
</evidence>
<dbReference type="PANTHER" id="PTHR48016">
    <property type="entry name" value="MAP KINASE KINASE KINASE SSK2-RELATED-RELATED"/>
    <property type="match status" value="1"/>
</dbReference>
<evidence type="ECO:0000256" key="2">
    <source>
        <dbReference type="ARBA" id="ARBA00022741"/>
    </source>
</evidence>
<evidence type="ECO:0000256" key="4">
    <source>
        <dbReference type="ARBA" id="ARBA00022840"/>
    </source>
</evidence>
<reference evidence="7 8" key="1">
    <citation type="submission" date="2018-11" db="EMBL/GenBank/DDBJ databases">
        <title>Genome assembly of Steccherinum ochraceum LE-BIN_3174, the white-rot fungus of the Steccherinaceae family (The Residual Polyporoid clade, Polyporales, Basidiomycota).</title>
        <authorList>
            <person name="Fedorova T.V."/>
            <person name="Glazunova O.A."/>
            <person name="Landesman E.O."/>
            <person name="Moiseenko K.V."/>
            <person name="Psurtseva N.V."/>
            <person name="Savinova O.S."/>
            <person name="Shakhova N.V."/>
            <person name="Tyazhelova T.V."/>
            <person name="Vasina D.V."/>
        </authorList>
    </citation>
    <scope>NUCLEOTIDE SEQUENCE [LARGE SCALE GENOMIC DNA]</scope>
    <source>
        <strain evidence="7 8">LE-BIN_3174</strain>
    </source>
</reference>
<keyword evidence="4" id="KW-0067">ATP-binding</keyword>
<dbReference type="OrthoDB" id="4062651at2759"/>
<evidence type="ECO:0000259" key="6">
    <source>
        <dbReference type="PROSITE" id="PS50011"/>
    </source>
</evidence>
<dbReference type="PANTHER" id="PTHR48016:SF56">
    <property type="entry name" value="MAPKK KINASE"/>
    <property type="match status" value="1"/>
</dbReference>
<evidence type="ECO:0000256" key="1">
    <source>
        <dbReference type="ARBA" id="ARBA00022679"/>
    </source>
</evidence>
<dbReference type="STRING" id="92696.A0A4R0RMU3"/>
<dbReference type="GO" id="GO:0004709">
    <property type="term" value="F:MAP kinase kinase kinase activity"/>
    <property type="evidence" value="ECO:0007669"/>
    <property type="project" value="TreeGrafter"/>
</dbReference>
<organism evidence="7 8">
    <name type="scientific">Steccherinum ochraceum</name>
    <dbReference type="NCBI Taxonomy" id="92696"/>
    <lineage>
        <taxon>Eukaryota</taxon>
        <taxon>Fungi</taxon>
        <taxon>Dikarya</taxon>
        <taxon>Basidiomycota</taxon>
        <taxon>Agaricomycotina</taxon>
        <taxon>Agaricomycetes</taxon>
        <taxon>Polyporales</taxon>
        <taxon>Steccherinaceae</taxon>
        <taxon>Steccherinum</taxon>
    </lineage>
</organism>
<dbReference type="GO" id="GO:0005737">
    <property type="term" value="C:cytoplasm"/>
    <property type="evidence" value="ECO:0007669"/>
    <property type="project" value="TreeGrafter"/>
</dbReference>
<feature type="compositionally biased region" description="Polar residues" evidence="5">
    <location>
        <begin position="145"/>
        <end position="154"/>
    </location>
</feature>
<feature type="region of interest" description="Disordered" evidence="5">
    <location>
        <begin position="110"/>
        <end position="166"/>
    </location>
</feature>
<evidence type="ECO:0000313" key="8">
    <source>
        <dbReference type="Proteomes" id="UP000292702"/>
    </source>
</evidence>
<keyword evidence="2" id="KW-0547">Nucleotide-binding</keyword>
<keyword evidence="1" id="KW-0808">Transferase</keyword>
<dbReference type="InterPro" id="IPR011009">
    <property type="entry name" value="Kinase-like_dom_sf"/>
</dbReference>
<dbReference type="Proteomes" id="UP000292702">
    <property type="component" value="Unassembled WGS sequence"/>
</dbReference>
<dbReference type="AlphaFoldDB" id="A0A4R0RMU3"/>
<protein>
    <recommendedName>
        <fullName evidence="6">Protein kinase domain-containing protein</fullName>
    </recommendedName>
</protein>
<evidence type="ECO:0000256" key="5">
    <source>
        <dbReference type="SAM" id="MobiDB-lite"/>
    </source>
</evidence>
<name>A0A4R0RMU3_9APHY</name>
<dbReference type="Gene3D" id="1.10.510.10">
    <property type="entry name" value="Transferase(Phosphotransferase) domain 1"/>
    <property type="match status" value="1"/>
</dbReference>
<sequence>MLGLLLHLTTCSSTILKLYQTSLGLEYLHKEGIVHADLHAGNILVDKRGSALLTDFGLALIADGTAYNYGSHHGELFAPEDFGLDSGRPTFSSDIYAFACLFIEKNSLSRNHRSPHPTPRSQRRTSTPTIAFGGRSHVDHHPDSFHTNTFVTTDNSRRRQAPAVGGRVSSQGYVRCGVTPHHHPVGRGSKIADLLPGHLDVGWLRTALARTETFHNGGPTGPRSKGGKGWLLAGRPSNIKSSERRSSCFSCSEIYVKIYEVLVAEPQTLQRIPAVHQPDLNALGARPLKRDYDLDSTPLLVVLASINGEMHP</sequence>
<dbReference type="SUPFAM" id="SSF56112">
    <property type="entry name" value="Protein kinase-like (PK-like)"/>
    <property type="match status" value="1"/>
</dbReference>
<gene>
    <name evidence="7" type="ORF">EIP91_000266</name>
</gene>
<accession>A0A4R0RMU3</accession>
<feature type="domain" description="Protein kinase" evidence="6">
    <location>
        <begin position="1"/>
        <end position="174"/>
    </location>
</feature>